<dbReference type="Proteomes" id="UP001162834">
    <property type="component" value="Chromosome"/>
</dbReference>
<dbReference type="AlphaFoldDB" id="A0A9E6XZE3"/>
<feature type="compositionally biased region" description="Basic and acidic residues" evidence="1">
    <location>
        <begin position="192"/>
        <end position="205"/>
    </location>
</feature>
<feature type="domain" description="TrwC relaxase" evidence="2">
    <location>
        <begin position="2"/>
        <end position="97"/>
    </location>
</feature>
<dbReference type="Pfam" id="PF08751">
    <property type="entry name" value="TrwC"/>
    <property type="match status" value="1"/>
</dbReference>
<evidence type="ECO:0000259" key="2">
    <source>
        <dbReference type="Pfam" id="PF08751"/>
    </source>
</evidence>
<reference evidence="3" key="1">
    <citation type="journal article" date="2022" name="Int. J. Syst. Evol. Microbiol.">
        <title>Pseudomonas aegrilactucae sp. nov. and Pseudomonas morbosilactucae sp. nov., pathogens causing bacterial rot of lettuce in Japan.</title>
        <authorList>
            <person name="Sawada H."/>
            <person name="Fujikawa T."/>
            <person name="Satou M."/>
        </authorList>
    </citation>
    <scope>NUCLEOTIDE SEQUENCE</scope>
    <source>
        <strain evidence="3">0166_1</strain>
    </source>
</reference>
<evidence type="ECO:0000256" key="1">
    <source>
        <dbReference type="SAM" id="MobiDB-lite"/>
    </source>
</evidence>
<accession>A0A9E6XZE3</accession>
<proteinExistence type="predicted"/>
<dbReference type="InterPro" id="IPR036388">
    <property type="entry name" value="WH-like_DNA-bd_sf"/>
</dbReference>
<evidence type="ECO:0000313" key="3">
    <source>
        <dbReference type="EMBL" id="UGS37204.1"/>
    </source>
</evidence>
<feature type="region of interest" description="Disordered" evidence="1">
    <location>
        <begin position="179"/>
        <end position="205"/>
    </location>
</feature>
<dbReference type="SUPFAM" id="SSF55464">
    <property type="entry name" value="Origin of replication-binding domain, RBD-like"/>
    <property type="match status" value="1"/>
</dbReference>
<name>A0A9E6XZE3_9ACTN</name>
<dbReference type="InterPro" id="IPR014862">
    <property type="entry name" value="TrwC"/>
</dbReference>
<organism evidence="3 4">
    <name type="scientific">Capillimicrobium parvum</name>
    <dbReference type="NCBI Taxonomy" id="2884022"/>
    <lineage>
        <taxon>Bacteria</taxon>
        <taxon>Bacillati</taxon>
        <taxon>Actinomycetota</taxon>
        <taxon>Thermoleophilia</taxon>
        <taxon>Solirubrobacterales</taxon>
        <taxon>Capillimicrobiaceae</taxon>
        <taxon>Capillimicrobium</taxon>
    </lineage>
</organism>
<gene>
    <name evidence="3" type="ORF">DSM104329_03619</name>
</gene>
<keyword evidence="4" id="KW-1185">Reference proteome</keyword>
<dbReference type="KEGG" id="sbae:DSM104329_03619"/>
<protein>
    <recommendedName>
        <fullName evidence="2">TrwC relaxase domain-containing protein</fullName>
    </recommendedName>
</protein>
<sequence>MQGFDLTFSAPKSVSVLFAAGGEQVRRAVVDGHEAAVRDALGYLEREAVQVRRGAAGAIKEHAGGLIAGAYRHRTSRAGDPQLHTHVVAANLAQGADVNRPGVLGDFWPWKVEDGVHVERAHSWQADDASVFDGGAAGGGADGALVAGRDGDDARGGRRVADQLSYGVESVRTWVKQADIDDGARPSVTTTESERVKDLEQEVRP</sequence>
<evidence type="ECO:0000313" key="4">
    <source>
        <dbReference type="Proteomes" id="UP001162834"/>
    </source>
</evidence>
<dbReference type="NCBIfam" id="NF041492">
    <property type="entry name" value="MobF"/>
    <property type="match status" value="1"/>
</dbReference>
<dbReference type="Gene3D" id="1.10.10.10">
    <property type="entry name" value="Winged helix-like DNA-binding domain superfamily/Winged helix DNA-binding domain"/>
    <property type="match status" value="1"/>
</dbReference>
<dbReference type="EMBL" id="CP087164">
    <property type="protein sequence ID" value="UGS37204.1"/>
    <property type="molecule type" value="Genomic_DNA"/>
</dbReference>